<dbReference type="EMBL" id="JABCQN010000001">
    <property type="protein sequence ID" value="MBF0869858.1"/>
    <property type="molecule type" value="Genomic_DNA"/>
</dbReference>
<dbReference type="NCBIfam" id="TIGR02548">
    <property type="entry name" value="casB_cse2"/>
    <property type="match status" value="1"/>
</dbReference>
<reference evidence="1" key="1">
    <citation type="submission" date="2020-04" db="EMBL/GenBank/DDBJ databases">
        <authorList>
            <person name="Sombolestani A."/>
        </authorList>
    </citation>
    <scope>NUCLEOTIDE SEQUENCE</scope>
    <source>
        <strain evidence="1">R71697</strain>
    </source>
</reference>
<gene>
    <name evidence="1" type="primary">casB</name>
    <name evidence="1" type="ORF">HKD32_03145</name>
</gene>
<dbReference type="CDD" id="cd09731">
    <property type="entry name" value="Cse2_I-E"/>
    <property type="match status" value="1"/>
</dbReference>
<dbReference type="RefSeq" id="WP_010502799.1">
    <property type="nucleotide sequence ID" value="NZ_JABCQN010000001.1"/>
</dbReference>
<dbReference type="InterPro" id="IPR013382">
    <property type="entry name" value="CRISPR-assoc_prot_Cse2"/>
</dbReference>
<organism evidence="1 2">
    <name type="scientific">Gluconobacter japonicus</name>
    <dbReference type="NCBI Taxonomy" id="376620"/>
    <lineage>
        <taxon>Bacteria</taxon>
        <taxon>Pseudomonadati</taxon>
        <taxon>Pseudomonadota</taxon>
        <taxon>Alphaproteobacteria</taxon>
        <taxon>Acetobacterales</taxon>
        <taxon>Acetobacteraceae</taxon>
        <taxon>Gluconobacter</taxon>
    </lineage>
</organism>
<reference evidence="1" key="2">
    <citation type="submission" date="2020-11" db="EMBL/GenBank/DDBJ databases">
        <title>Description of novel Gluconobacter species.</title>
        <authorList>
            <person name="Cleenwerck I."/>
            <person name="Cnockaert M."/>
            <person name="Borremans W."/>
            <person name="Wieme A.D."/>
            <person name="De Vuyst L."/>
            <person name="Vandamme P."/>
        </authorList>
    </citation>
    <scope>NUCLEOTIDE SEQUENCE</scope>
    <source>
        <strain evidence="1">R71697</strain>
    </source>
</reference>
<evidence type="ECO:0000313" key="2">
    <source>
        <dbReference type="Proteomes" id="UP000661006"/>
    </source>
</evidence>
<proteinExistence type="predicted"/>
<accession>A0A9Q2FIS7</accession>
<dbReference type="Gene3D" id="1.10.520.40">
    <property type="entry name" value="CRISPR-associated protein Cse2"/>
    <property type="match status" value="1"/>
</dbReference>
<protein>
    <submittedName>
        <fullName evidence="1">Type I-E CRISPR-associated protein Cse2/CasB</fullName>
    </submittedName>
</protein>
<dbReference type="InterPro" id="IPR038287">
    <property type="entry name" value="Cse2_sf"/>
</dbReference>
<dbReference type="AlphaFoldDB" id="A0A9Q2FIS7"/>
<dbReference type="GeneID" id="81473678"/>
<dbReference type="Proteomes" id="UP000661006">
    <property type="component" value="Unassembled WGS sequence"/>
</dbReference>
<comment type="caution">
    <text evidence="1">The sequence shown here is derived from an EMBL/GenBank/DDBJ whole genome shotgun (WGS) entry which is preliminary data.</text>
</comment>
<sequence length="202" mass="22646">MRLDKETTETFVTWWRDLYPTNPDLQTGGRRAVSARLRRCGSVWDIMMEPAFASLVRQFPTAPSPEELPALALTMGVLAHVRTETPTPKAPDGQKAFRNAVAREVGPTDFGGSPNEVATSARFKPNRLEKLLETRDPEECLTAFRRLVRLANAPLNIRDLAQSLLRWPAEDAAADRIRTRWVHDYWGIGSQNPLSALPADAR</sequence>
<evidence type="ECO:0000313" key="1">
    <source>
        <dbReference type="EMBL" id="MBF0869858.1"/>
    </source>
</evidence>
<name>A0A9Q2FIS7_GLUJA</name>
<dbReference type="Pfam" id="PF09485">
    <property type="entry name" value="CRISPR_Cse2"/>
    <property type="match status" value="1"/>
</dbReference>